<feature type="compositionally biased region" description="Gly residues" evidence="4">
    <location>
        <begin position="381"/>
        <end position="412"/>
    </location>
</feature>
<dbReference type="InterPro" id="IPR011263">
    <property type="entry name" value="DNA-dir_RNA_pol_RpoA/D/Rpb3"/>
</dbReference>
<feature type="domain" description="DNA-directed RNA polymerase RpoA/D/Rpb3-type" evidence="5">
    <location>
        <begin position="63"/>
        <end position="338"/>
    </location>
</feature>
<name>A0AA38LWW8_9TREE</name>
<dbReference type="Pfam" id="PF01000">
    <property type="entry name" value="RNA_pol_A_bac"/>
    <property type="match status" value="1"/>
</dbReference>
<dbReference type="Proteomes" id="UP001164286">
    <property type="component" value="Unassembled WGS sequence"/>
</dbReference>
<keyword evidence="7" id="KW-1185">Reference proteome</keyword>
<dbReference type="GO" id="GO:0003899">
    <property type="term" value="F:DNA-directed RNA polymerase activity"/>
    <property type="evidence" value="ECO:0007669"/>
    <property type="project" value="InterPro"/>
</dbReference>
<dbReference type="GeneID" id="77731498"/>
<evidence type="ECO:0000313" key="7">
    <source>
        <dbReference type="Proteomes" id="UP001164286"/>
    </source>
</evidence>
<dbReference type="InterPro" id="IPR036603">
    <property type="entry name" value="RBP11-like"/>
</dbReference>
<evidence type="ECO:0000256" key="2">
    <source>
        <dbReference type="ARBA" id="ARBA00023163"/>
    </source>
</evidence>
<dbReference type="SUPFAM" id="SSF56553">
    <property type="entry name" value="Insert subdomain of RNA polymerase alpha subunit"/>
    <property type="match status" value="1"/>
</dbReference>
<organism evidence="6 7">
    <name type="scientific">Dioszegia hungarica</name>
    <dbReference type="NCBI Taxonomy" id="4972"/>
    <lineage>
        <taxon>Eukaryota</taxon>
        <taxon>Fungi</taxon>
        <taxon>Dikarya</taxon>
        <taxon>Basidiomycota</taxon>
        <taxon>Agaricomycotina</taxon>
        <taxon>Tremellomycetes</taxon>
        <taxon>Tremellales</taxon>
        <taxon>Bulleribasidiaceae</taxon>
        <taxon>Dioszegia</taxon>
    </lineage>
</organism>
<dbReference type="Pfam" id="PF01193">
    <property type="entry name" value="RNA_pol_L"/>
    <property type="match status" value="1"/>
</dbReference>
<dbReference type="RefSeq" id="XP_052947006.1">
    <property type="nucleotide sequence ID" value="XM_053092293.1"/>
</dbReference>
<protein>
    <submittedName>
        <fullName evidence="6">DNA-directed RNA polymerase</fullName>
    </submittedName>
</protein>
<gene>
    <name evidence="6" type="ORF">MKK02DRAFT_43149</name>
</gene>
<dbReference type="SMART" id="SM00662">
    <property type="entry name" value="RPOLD"/>
    <property type="match status" value="1"/>
</dbReference>
<sequence length="418" mass="44649">MSYGFASSSNNPYANGNGNGNGHANGYNGDGDMDGPAGPGAIEVPLGPTNQPRMLVRSLNQQEAVFHLSGVEGGLANALRRVVIADVPTIAIDQVLFMQNTSPIPDEMLAHRLGLVPLISRNAIKGLRYTRDCTCDEGCYYCMILLRLKVSNVQGEGNKPVQVTTAMLDVIPSPGGPPPVNPYGPPPDNLSEEDAYIVANRDPELGQPIGKGDPTIAPILLAKLARGQEIELTCRAYKGIAKYHAKWSPVSAVGFEYDPYNKLRHTTYWFEKNAEEEWPMPKSHVFEEPPAPGAPFDYTAAPTTFYYNVEGVGSMPVRQAIEQGLDIITEQLAGVILAVQKETGVDEDEEPEPQGQGMGQEQGFVEPDWMMQMGAPGMGGGGVMDGYGGPQQGQGQGYGAQPGWGGGGGGMGMSPLRR</sequence>
<dbReference type="EMBL" id="JAKWFO010000004">
    <property type="protein sequence ID" value="KAI9637229.1"/>
    <property type="molecule type" value="Genomic_DNA"/>
</dbReference>
<dbReference type="HAMAP" id="MF_00320">
    <property type="entry name" value="RNApol_arch_Rpo3"/>
    <property type="match status" value="1"/>
</dbReference>
<dbReference type="Gene3D" id="3.30.1360.10">
    <property type="entry name" value="RNA polymerase, RBP11-like subunit"/>
    <property type="match status" value="1"/>
</dbReference>
<dbReference type="Gene3D" id="2.170.120.12">
    <property type="entry name" value="DNA-directed RNA polymerase, insert domain"/>
    <property type="match status" value="1"/>
</dbReference>
<dbReference type="PROSITE" id="PS00446">
    <property type="entry name" value="RNA_POL_D_30KD"/>
    <property type="match status" value="1"/>
</dbReference>
<reference evidence="6" key="1">
    <citation type="journal article" date="2022" name="G3 (Bethesda)">
        <title>High quality genome of the basidiomycete yeast Dioszegia hungarica PDD-24b-2 isolated from cloud water.</title>
        <authorList>
            <person name="Jarrige D."/>
            <person name="Haridas S."/>
            <person name="Bleykasten-Grosshans C."/>
            <person name="Joly M."/>
            <person name="Nadalig T."/>
            <person name="Sancelme M."/>
            <person name="Vuilleumier S."/>
            <person name="Grigoriev I.V."/>
            <person name="Amato P."/>
            <person name="Bringel F."/>
        </authorList>
    </citation>
    <scope>NUCLEOTIDE SEQUENCE</scope>
    <source>
        <strain evidence="6">PDD-24b-2</strain>
    </source>
</reference>
<keyword evidence="2" id="KW-0804">Transcription</keyword>
<dbReference type="InterPro" id="IPR036643">
    <property type="entry name" value="RNApol_insert_sf"/>
</dbReference>
<keyword evidence="1 6" id="KW-0240">DNA-directed RNA polymerase</keyword>
<dbReference type="InterPro" id="IPR001514">
    <property type="entry name" value="DNA-dir_RNA_pol_30-40kDasu_CS"/>
</dbReference>
<feature type="region of interest" description="Disordered" evidence="4">
    <location>
        <begin position="381"/>
        <end position="418"/>
    </location>
</feature>
<dbReference type="GO" id="GO:0005665">
    <property type="term" value="C:RNA polymerase II, core complex"/>
    <property type="evidence" value="ECO:0007669"/>
    <property type="project" value="TreeGrafter"/>
</dbReference>
<evidence type="ECO:0000256" key="1">
    <source>
        <dbReference type="ARBA" id="ARBA00022478"/>
    </source>
</evidence>
<dbReference type="GO" id="GO:0003677">
    <property type="term" value="F:DNA binding"/>
    <property type="evidence" value="ECO:0007669"/>
    <property type="project" value="InterPro"/>
</dbReference>
<dbReference type="SUPFAM" id="SSF55257">
    <property type="entry name" value="RBP11-like subunits of RNA polymerase"/>
    <property type="match status" value="1"/>
</dbReference>
<proteinExistence type="inferred from homology"/>
<dbReference type="GO" id="GO:0046983">
    <property type="term" value="F:protein dimerization activity"/>
    <property type="evidence" value="ECO:0007669"/>
    <property type="project" value="InterPro"/>
</dbReference>
<dbReference type="PANTHER" id="PTHR11800:SF2">
    <property type="entry name" value="DNA-DIRECTED RNA POLYMERASE II SUBUNIT RPB3"/>
    <property type="match status" value="1"/>
</dbReference>
<dbReference type="AlphaFoldDB" id="A0AA38LWW8"/>
<comment type="caution">
    <text evidence="6">The sequence shown here is derived from an EMBL/GenBank/DDBJ whole genome shotgun (WGS) entry which is preliminary data.</text>
</comment>
<accession>A0AA38LWW8</accession>
<dbReference type="CDD" id="cd07031">
    <property type="entry name" value="RNAP_II_RPB3"/>
    <property type="match status" value="1"/>
</dbReference>
<dbReference type="InterPro" id="IPR022842">
    <property type="entry name" value="RNAP_Rpo3/Rpb3/RPAC1"/>
</dbReference>
<dbReference type="GO" id="GO:0006366">
    <property type="term" value="P:transcription by RNA polymerase II"/>
    <property type="evidence" value="ECO:0007669"/>
    <property type="project" value="TreeGrafter"/>
</dbReference>
<comment type="similarity">
    <text evidence="3">Belongs to the archaeal Rpo3/eukaryotic RPB3 RNA polymerase subunit family.</text>
</comment>
<evidence type="ECO:0000256" key="4">
    <source>
        <dbReference type="SAM" id="MobiDB-lite"/>
    </source>
</evidence>
<evidence type="ECO:0000259" key="5">
    <source>
        <dbReference type="SMART" id="SM00662"/>
    </source>
</evidence>
<evidence type="ECO:0000256" key="3">
    <source>
        <dbReference type="ARBA" id="ARBA00025804"/>
    </source>
</evidence>
<dbReference type="InterPro" id="IPR050518">
    <property type="entry name" value="Rpo3/RPB3_RNA_Pol_subunit"/>
</dbReference>
<dbReference type="InterPro" id="IPR011262">
    <property type="entry name" value="DNA-dir_RNA_pol_insert"/>
</dbReference>
<dbReference type="PANTHER" id="PTHR11800">
    <property type="entry name" value="DNA-DIRECTED RNA POLYMERASE"/>
    <property type="match status" value="1"/>
</dbReference>
<evidence type="ECO:0000313" key="6">
    <source>
        <dbReference type="EMBL" id="KAI9637229.1"/>
    </source>
</evidence>
<feature type="region of interest" description="Disordered" evidence="4">
    <location>
        <begin position="1"/>
        <end position="43"/>
    </location>
</feature>